<dbReference type="Proteomes" id="UP001484239">
    <property type="component" value="Unassembled WGS sequence"/>
</dbReference>
<dbReference type="SUPFAM" id="SSF51430">
    <property type="entry name" value="NAD(P)-linked oxidoreductase"/>
    <property type="match status" value="1"/>
</dbReference>
<dbReference type="PANTHER" id="PTHR43312">
    <property type="entry name" value="D-THREO-ALDOSE 1-DEHYDROGENASE"/>
    <property type="match status" value="1"/>
</dbReference>
<name>A0ABU9E7D2_9BACT</name>
<dbReference type="InterPro" id="IPR036812">
    <property type="entry name" value="NAD(P)_OxRdtase_dom_sf"/>
</dbReference>
<keyword evidence="3" id="KW-1185">Reference proteome</keyword>
<keyword evidence="2" id="KW-0560">Oxidoreductase</keyword>
<sequence>MERRRLGRTEISVSPITIGAWQLGGPLSLDGEVDGHPDPGEANVTRMIHELEELGVNAIDTAEQYSAGESERRVGRALADRRERWVISTKFGYRVGPGLSRVDDSSPDTILPSLQGSLRRLGTDYVDVFLYHCAPHPDEVAAGREVLERAREQGLIRAYGVSTGRLPVLTSMVEHDAVEVLQFPSSLLDERPEFWAVARERGIGTQVRGVMAQGRLSGKYFDRAPRFRPDDNRAEGCRDVDFSRYATLAEHLPDGVTMAQAAIRWILDHPGCHTICMGAKNLDDYRAALAATRLPPLSDAVREALEHTAAELST</sequence>
<evidence type="ECO:0000259" key="1">
    <source>
        <dbReference type="Pfam" id="PF00248"/>
    </source>
</evidence>
<dbReference type="InterPro" id="IPR053135">
    <property type="entry name" value="AKR2_Oxidoreductase"/>
</dbReference>
<proteinExistence type="predicted"/>
<reference evidence="2 3" key="1">
    <citation type="submission" date="2024-02" db="EMBL/GenBank/DDBJ databases">
        <title>A novel Gemmatimonadota bacterium.</title>
        <authorList>
            <person name="Du Z.-J."/>
            <person name="Ye Y.-Q."/>
        </authorList>
    </citation>
    <scope>NUCLEOTIDE SEQUENCE [LARGE SCALE GENOMIC DNA]</scope>
    <source>
        <strain evidence="2 3">DH-20</strain>
    </source>
</reference>
<dbReference type="RefSeq" id="WP_405277725.1">
    <property type="nucleotide sequence ID" value="NZ_JBBHLI010000001.1"/>
</dbReference>
<accession>A0ABU9E7D2</accession>
<dbReference type="CDD" id="cd19086">
    <property type="entry name" value="AKR_AKR11C1"/>
    <property type="match status" value="1"/>
</dbReference>
<dbReference type="GO" id="GO:0016491">
    <property type="term" value="F:oxidoreductase activity"/>
    <property type="evidence" value="ECO:0007669"/>
    <property type="project" value="UniProtKB-KW"/>
</dbReference>
<dbReference type="PANTHER" id="PTHR43312:SF1">
    <property type="entry name" value="NADP-DEPENDENT OXIDOREDUCTASE DOMAIN-CONTAINING PROTEIN"/>
    <property type="match status" value="1"/>
</dbReference>
<organism evidence="2 3">
    <name type="scientific">Gaopeijia maritima</name>
    <dbReference type="NCBI Taxonomy" id="3119007"/>
    <lineage>
        <taxon>Bacteria</taxon>
        <taxon>Pseudomonadati</taxon>
        <taxon>Gemmatimonadota</taxon>
        <taxon>Longimicrobiia</taxon>
        <taxon>Gaopeijiales</taxon>
        <taxon>Gaopeijiaceae</taxon>
        <taxon>Gaopeijia</taxon>
    </lineage>
</organism>
<dbReference type="InterPro" id="IPR023210">
    <property type="entry name" value="NADP_OxRdtase_dom"/>
</dbReference>
<protein>
    <submittedName>
        <fullName evidence="2">Aldo/keto reductase</fullName>
        <ecNumber evidence="2">1.1.1.-</ecNumber>
    </submittedName>
</protein>
<feature type="domain" description="NADP-dependent oxidoreductase" evidence="1">
    <location>
        <begin position="15"/>
        <end position="305"/>
    </location>
</feature>
<gene>
    <name evidence="2" type="ORF">WI372_03490</name>
</gene>
<comment type="caution">
    <text evidence="2">The sequence shown here is derived from an EMBL/GenBank/DDBJ whole genome shotgun (WGS) entry which is preliminary data.</text>
</comment>
<dbReference type="Pfam" id="PF00248">
    <property type="entry name" value="Aldo_ket_red"/>
    <property type="match status" value="1"/>
</dbReference>
<dbReference type="EC" id="1.1.1.-" evidence="2"/>
<evidence type="ECO:0000313" key="2">
    <source>
        <dbReference type="EMBL" id="MEK9500048.1"/>
    </source>
</evidence>
<evidence type="ECO:0000313" key="3">
    <source>
        <dbReference type="Proteomes" id="UP001484239"/>
    </source>
</evidence>
<dbReference type="Gene3D" id="3.20.20.100">
    <property type="entry name" value="NADP-dependent oxidoreductase domain"/>
    <property type="match status" value="1"/>
</dbReference>
<dbReference type="EMBL" id="JBBHLI010000001">
    <property type="protein sequence ID" value="MEK9500048.1"/>
    <property type="molecule type" value="Genomic_DNA"/>
</dbReference>